<dbReference type="OrthoDB" id="9808773at2"/>
<dbReference type="GO" id="GO:0070043">
    <property type="term" value="F:rRNA (guanine-N7-)-methyltransferase activity"/>
    <property type="evidence" value="ECO:0007669"/>
    <property type="project" value="UniProtKB-UniRule"/>
</dbReference>
<feature type="binding site" evidence="6">
    <location>
        <position position="75"/>
    </location>
    <ligand>
        <name>S-adenosyl-L-methionine</name>
        <dbReference type="ChEBI" id="CHEBI:59789"/>
    </ligand>
</feature>
<dbReference type="Gene3D" id="3.40.50.150">
    <property type="entry name" value="Vaccinia Virus protein VP39"/>
    <property type="match status" value="1"/>
</dbReference>
<evidence type="ECO:0000256" key="4">
    <source>
        <dbReference type="ARBA" id="ARBA00022679"/>
    </source>
</evidence>
<gene>
    <name evidence="6" type="primary">rsmG</name>
    <name evidence="7" type="ORF">SAMN05421849_1384</name>
</gene>
<protein>
    <recommendedName>
        <fullName evidence="6">Ribosomal RNA small subunit methyltransferase G</fullName>
        <ecNumber evidence="6">2.1.1.170</ecNumber>
    </recommendedName>
    <alternativeName>
        <fullName evidence="6">16S rRNA 7-methylguanosine methyltransferase</fullName>
        <shortName evidence="6">16S rRNA m7G methyltransferase</shortName>
    </alternativeName>
</protein>
<dbReference type="EMBL" id="FTPS01000001">
    <property type="protein sequence ID" value="SIT80865.1"/>
    <property type="molecule type" value="Genomic_DNA"/>
</dbReference>
<sequence>MTIAENETLPDVSRETSERLESFERLIRRWNPRINLISASSMDVLRERHIRDSIQVFRCAQPSGLWVDIGTGGGFPGLICAILAVEEAPDLRFVLVESDKRKASFLRVATQELGLNCEILAERAEAVASLGADILSARALAPLLQLLGLAGRHLAPEGTGLFPKGKSWRDEIAEARRTQTFQYEAIPSVTDQDAVILKIDGASIG</sequence>
<feature type="binding site" evidence="6">
    <location>
        <position position="138"/>
    </location>
    <ligand>
        <name>S-adenosyl-L-methionine</name>
        <dbReference type="ChEBI" id="CHEBI:59789"/>
    </ligand>
</feature>
<dbReference type="PANTHER" id="PTHR31760:SF0">
    <property type="entry name" value="S-ADENOSYL-L-METHIONINE-DEPENDENT METHYLTRANSFERASES SUPERFAMILY PROTEIN"/>
    <property type="match status" value="1"/>
</dbReference>
<comment type="catalytic activity">
    <reaction evidence="6">
        <text>guanosine(527) in 16S rRNA + S-adenosyl-L-methionine = N(7)-methylguanosine(527) in 16S rRNA + S-adenosyl-L-homocysteine</text>
        <dbReference type="Rhea" id="RHEA:42732"/>
        <dbReference type="Rhea" id="RHEA-COMP:10209"/>
        <dbReference type="Rhea" id="RHEA-COMP:10210"/>
        <dbReference type="ChEBI" id="CHEBI:57856"/>
        <dbReference type="ChEBI" id="CHEBI:59789"/>
        <dbReference type="ChEBI" id="CHEBI:74269"/>
        <dbReference type="ChEBI" id="CHEBI:74480"/>
        <dbReference type="EC" id="2.1.1.170"/>
    </reaction>
</comment>
<keyword evidence="1 6" id="KW-0963">Cytoplasm</keyword>
<reference evidence="7 8" key="1">
    <citation type="submission" date="2017-01" db="EMBL/GenBank/DDBJ databases">
        <authorList>
            <person name="Mah S.A."/>
            <person name="Swanson W.J."/>
            <person name="Moy G.W."/>
            <person name="Vacquier V.D."/>
        </authorList>
    </citation>
    <scope>NUCLEOTIDE SEQUENCE [LARGE SCALE GENOMIC DNA]</scope>
    <source>
        <strain evidence="7 8">DSM 21219</strain>
    </source>
</reference>
<dbReference type="RefSeq" id="WP_076648935.1">
    <property type="nucleotide sequence ID" value="NZ_FTPS01000001.1"/>
</dbReference>
<feature type="binding site" evidence="6">
    <location>
        <position position="70"/>
    </location>
    <ligand>
        <name>S-adenosyl-L-methionine</name>
        <dbReference type="ChEBI" id="CHEBI:59789"/>
    </ligand>
</feature>
<dbReference type="PANTHER" id="PTHR31760">
    <property type="entry name" value="S-ADENOSYL-L-METHIONINE-DEPENDENT METHYLTRANSFERASES SUPERFAMILY PROTEIN"/>
    <property type="match status" value="1"/>
</dbReference>
<dbReference type="NCBIfam" id="TIGR00138">
    <property type="entry name" value="rsmG_gidB"/>
    <property type="match status" value="1"/>
</dbReference>
<dbReference type="InterPro" id="IPR003682">
    <property type="entry name" value="rRNA_ssu_MeTfrase_G"/>
</dbReference>
<dbReference type="InterPro" id="IPR029063">
    <property type="entry name" value="SAM-dependent_MTases_sf"/>
</dbReference>
<evidence type="ECO:0000313" key="7">
    <source>
        <dbReference type="EMBL" id="SIT80865.1"/>
    </source>
</evidence>
<comment type="function">
    <text evidence="6">Specifically methylates the N7 position of guanine in position 527 of 16S rRNA.</text>
</comment>
<keyword evidence="2 6" id="KW-0698">rRNA processing</keyword>
<keyword evidence="4 6" id="KW-0808">Transferase</keyword>
<name>A0A1R3WS70_9RHOB</name>
<dbReference type="GO" id="GO:0005829">
    <property type="term" value="C:cytosol"/>
    <property type="evidence" value="ECO:0007669"/>
    <property type="project" value="TreeGrafter"/>
</dbReference>
<keyword evidence="5 6" id="KW-0949">S-adenosyl-L-methionine</keyword>
<evidence type="ECO:0000256" key="1">
    <source>
        <dbReference type="ARBA" id="ARBA00022490"/>
    </source>
</evidence>
<accession>A0A1R3WS70</accession>
<evidence type="ECO:0000256" key="2">
    <source>
        <dbReference type="ARBA" id="ARBA00022552"/>
    </source>
</evidence>
<comment type="subcellular location">
    <subcellularLocation>
        <location evidence="6">Cytoplasm</location>
    </subcellularLocation>
</comment>
<organism evidence="7 8">
    <name type="scientific">Pontibaca methylaminivorans</name>
    <dbReference type="NCBI Taxonomy" id="515897"/>
    <lineage>
        <taxon>Bacteria</taxon>
        <taxon>Pseudomonadati</taxon>
        <taxon>Pseudomonadota</taxon>
        <taxon>Alphaproteobacteria</taxon>
        <taxon>Rhodobacterales</taxon>
        <taxon>Roseobacteraceae</taxon>
        <taxon>Pontibaca</taxon>
    </lineage>
</organism>
<dbReference type="SUPFAM" id="SSF53335">
    <property type="entry name" value="S-adenosyl-L-methionine-dependent methyltransferases"/>
    <property type="match status" value="1"/>
</dbReference>
<evidence type="ECO:0000256" key="6">
    <source>
        <dbReference type="HAMAP-Rule" id="MF_00074"/>
    </source>
</evidence>
<dbReference type="EC" id="2.1.1.170" evidence="6"/>
<dbReference type="Proteomes" id="UP000192455">
    <property type="component" value="Unassembled WGS sequence"/>
</dbReference>
<evidence type="ECO:0000256" key="5">
    <source>
        <dbReference type="ARBA" id="ARBA00022691"/>
    </source>
</evidence>
<evidence type="ECO:0000256" key="3">
    <source>
        <dbReference type="ARBA" id="ARBA00022603"/>
    </source>
</evidence>
<dbReference type="STRING" id="515897.SAMN05421849_1384"/>
<dbReference type="HAMAP" id="MF_00074">
    <property type="entry name" value="16SrRNA_methyltr_G"/>
    <property type="match status" value="1"/>
</dbReference>
<dbReference type="Pfam" id="PF02527">
    <property type="entry name" value="GidB"/>
    <property type="match status" value="1"/>
</dbReference>
<proteinExistence type="inferred from homology"/>
<keyword evidence="8" id="KW-1185">Reference proteome</keyword>
<evidence type="ECO:0000313" key="8">
    <source>
        <dbReference type="Proteomes" id="UP000192455"/>
    </source>
</evidence>
<dbReference type="AlphaFoldDB" id="A0A1R3WS70"/>
<feature type="binding site" evidence="6">
    <location>
        <begin position="124"/>
        <end position="125"/>
    </location>
    <ligand>
        <name>S-adenosyl-L-methionine</name>
        <dbReference type="ChEBI" id="CHEBI:59789"/>
    </ligand>
</feature>
<comment type="caution">
    <text evidence="6">Lacks conserved residue(s) required for the propagation of feature annotation.</text>
</comment>
<comment type="similarity">
    <text evidence="6">Belongs to the methyltransferase superfamily. RNA methyltransferase RsmG family.</text>
</comment>
<keyword evidence="3 6" id="KW-0489">Methyltransferase</keyword>
<dbReference type="PIRSF" id="PIRSF003078">
    <property type="entry name" value="GidB"/>
    <property type="match status" value="1"/>
</dbReference>